<name>A0AAQ1JU52_9BURK</name>
<dbReference type="FunFam" id="3.40.50.720:FF:000084">
    <property type="entry name" value="Short-chain dehydrogenase reductase"/>
    <property type="match status" value="1"/>
</dbReference>
<gene>
    <name evidence="3" type="ORF">SAMN05216550_10740</name>
</gene>
<dbReference type="InterPro" id="IPR002347">
    <property type="entry name" value="SDR_fam"/>
</dbReference>
<dbReference type="CDD" id="cd05233">
    <property type="entry name" value="SDR_c"/>
    <property type="match status" value="1"/>
</dbReference>
<dbReference type="PANTHER" id="PTHR24321">
    <property type="entry name" value="DEHYDROGENASES, SHORT CHAIN"/>
    <property type="match status" value="1"/>
</dbReference>
<dbReference type="InterPro" id="IPR036291">
    <property type="entry name" value="NAD(P)-bd_dom_sf"/>
</dbReference>
<evidence type="ECO:0000313" key="3">
    <source>
        <dbReference type="EMBL" id="SEJ66125.1"/>
    </source>
</evidence>
<dbReference type="Pfam" id="PF13561">
    <property type="entry name" value="adh_short_C2"/>
    <property type="match status" value="1"/>
</dbReference>
<evidence type="ECO:0000313" key="4">
    <source>
        <dbReference type="Proteomes" id="UP000183529"/>
    </source>
</evidence>
<dbReference type="Gene3D" id="3.40.50.720">
    <property type="entry name" value="NAD(P)-binding Rossmann-like Domain"/>
    <property type="match status" value="1"/>
</dbReference>
<dbReference type="AlphaFoldDB" id="A0AAQ1JU52"/>
<dbReference type="RefSeq" id="WP_074983449.1">
    <property type="nucleotide sequence ID" value="NZ_CADFGN010000008.1"/>
</dbReference>
<dbReference type="GO" id="GO:0016491">
    <property type="term" value="F:oxidoreductase activity"/>
    <property type="evidence" value="ECO:0007669"/>
    <property type="project" value="UniProtKB-KW"/>
</dbReference>
<keyword evidence="2" id="KW-0560">Oxidoreductase</keyword>
<evidence type="ECO:0000256" key="2">
    <source>
        <dbReference type="ARBA" id="ARBA00023002"/>
    </source>
</evidence>
<reference evidence="3 4" key="1">
    <citation type="submission" date="2016-10" db="EMBL/GenBank/DDBJ databases">
        <authorList>
            <person name="Varghese N."/>
            <person name="Submissions S."/>
        </authorList>
    </citation>
    <scope>NUCLEOTIDE SEQUENCE [LARGE SCALE GENOMIC DNA]</scope>
    <source>
        <strain evidence="3 4">LMG 22274</strain>
    </source>
</reference>
<comment type="caution">
    <text evidence="3">The sequence shown here is derived from an EMBL/GenBank/DDBJ whole genome shotgun (WGS) entry which is preliminary data.</text>
</comment>
<dbReference type="PANTHER" id="PTHR24321:SF8">
    <property type="entry name" value="ESTRADIOL 17-BETA-DEHYDROGENASE 8-RELATED"/>
    <property type="match status" value="1"/>
</dbReference>
<proteinExistence type="inferred from homology"/>
<evidence type="ECO:0000256" key="1">
    <source>
        <dbReference type="ARBA" id="ARBA00006484"/>
    </source>
</evidence>
<dbReference type="PRINTS" id="PR00080">
    <property type="entry name" value="SDRFAMILY"/>
</dbReference>
<accession>A0AAQ1JU52</accession>
<organism evidence="3 4">
    <name type="scientific">Paraburkholderia tropica</name>
    <dbReference type="NCBI Taxonomy" id="92647"/>
    <lineage>
        <taxon>Bacteria</taxon>
        <taxon>Pseudomonadati</taxon>
        <taxon>Pseudomonadota</taxon>
        <taxon>Betaproteobacteria</taxon>
        <taxon>Burkholderiales</taxon>
        <taxon>Burkholderiaceae</taxon>
        <taxon>Paraburkholderia</taxon>
    </lineage>
</organism>
<sequence>MTTAFKPALPIQRGERLRGKTALVTGIGNGIGKGCAMLFAAQGARVVGCDIDADAAQRTVNEARERGWTIDSLHPCDLTAPREAGRLVEFAVERHGGVDVLVNAAAFGAFAWIGEMDYETQWRKTLTGELDIVFLLCQAAWPALIARGGGSVINFASANASHALEGSPALAHCAGKGGVLAMTRQLAMEGAQHGIRVNTISPALVETEATRRHMQAQPELMARVLGKLMARRVGQPEDIAWCALFLASDESAWVTGAEFPVDGGATAW</sequence>
<comment type="similarity">
    <text evidence="1">Belongs to the short-chain dehydrogenases/reductases (SDR) family.</text>
</comment>
<dbReference type="PRINTS" id="PR00081">
    <property type="entry name" value="GDHRDH"/>
</dbReference>
<dbReference type="SUPFAM" id="SSF51735">
    <property type="entry name" value="NAD(P)-binding Rossmann-fold domains"/>
    <property type="match status" value="1"/>
</dbReference>
<dbReference type="Proteomes" id="UP000183529">
    <property type="component" value="Unassembled WGS sequence"/>
</dbReference>
<protein>
    <submittedName>
        <fullName evidence="3">NAD(P)-dependent dehydrogenase, short-chain alcohol dehydrogenase family</fullName>
    </submittedName>
</protein>
<dbReference type="EMBL" id="FNZM01000007">
    <property type="protein sequence ID" value="SEJ66125.1"/>
    <property type="molecule type" value="Genomic_DNA"/>
</dbReference>